<organism evidence="1 2">
    <name type="scientific">Sphingomonas parva</name>
    <dbReference type="NCBI Taxonomy" id="2555898"/>
    <lineage>
        <taxon>Bacteria</taxon>
        <taxon>Pseudomonadati</taxon>
        <taxon>Pseudomonadota</taxon>
        <taxon>Alphaproteobacteria</taxon>
        <taxon>Sphingomonadales</taxon>
        <taxon>Sphingomonadaceae</taxon>
        <taxon>Sphingomonas</taxon>
    </lineage>
</organism>
<comment type="caution">
    <text evidence="1">The sequence shown here is derived from an EMBL/GenBank/DDBJ whole genome shotgun (WGS) entry which is preliminary data.</text>
</comment>
<dbReference type="RefSeq" id="WP_135086440.1">
    <property type="nucleotide sequence ID" value="NZ_SPDV01000017.1"/>
</dbReference>
<evidence type="ECO:0000313" key="2">
    <source>
        <dbReference type="Proteomes" id="UP000298213"/>
    </source>
</evidence>
<dbReference type="Proteomes" id="UP000298213">
    <property type="component" value="Unassembled WGS sequence"/>
</dbReference>
<dbReference type="OrthoDB" id="7580992at2"/>
<sequence length="110" mass="11678">MQAALLMMLQASATPPLPSDFDLARLPEPRPDLSAALRCPPDRGDEIVVCGRRPKGEDYPIDRKADYAAKPIRAEKDLGGGATGGIYVDSVAMPGGQISKRITVGVKVAF</sequence>
<dbReference type="EMBL" id="SPDV01000017">
    <property type="protein sequence ID" value="TFI58381.1"/>
    <property type="molecule type" value="Genomic_DNA"/>
</dbReference>
<evidence type="ECO:0000313" key="1">
    <source>
        <dbReference type="EMBL" id="TFI58381.1"/>
    </source>
</evidence>
<protein>
    <submittedName>
        <fullName evidence="1">Uncharacterized protein</fullName>
    </submittedName>
</protein>
<dbReference type="AlphaFoldDB" id="A0A4Y8ZQU9"/>
<proteinExistence type="predicted"/>
<accession>A0A4Y8ZQU9</accession>
<name>A0A4Y8ZQU9_9SPHN</name>
<keyword evidence="2" id="KW-1185">Reference proteome</keyword>
<reference evidence="1 2" key="1">
    <citation type="submission" date="2019-03" db="EMBL/GenBank/DDBJ databases">
        <title>Genome sequence of Sphingomonas sp. 17J27-24.</title>
        <authorList>
            <person name="Kim M."/>
            <person name="Maeng S."/>
            <person name="Sathiyaraj S."/>
        </authorList>
    </citation>
    <scope>NUCLEOTIDE SEQUENCE [LARGE SCALE GENOMIC DNA]</scope>
    <source>
        <strain evidence="1 2">17J27-24</strain>
    </source>
</reference>
<gene>
    <name evidence="1" type="ORF">E2493_10380</name>
</gene>